<dbReference type="Pfam" id="PF13186">
    <property type="entry name" value="SPASM"/>
    <property type="match status" value="1"/>
</dbReference>
<dbReference type="KEGG" id="dsa:Desal_1058"/>
<dbReference type="AlphaFoldDB" id="C6C0I8"/>
<dbReference type="InterPro" id="IPR023885">
    <property type="entry name" value="4Fe4S-binding_SPASM_dom"/>
</dbReference>
<dbReference type="eggNOG" id="COG0535">
    <property type="taxonomic scope" value="Bacteria"/>
</dbReference>
<keyword evidence="6" id="KW-0411">Iron-sulfur</keyword>
<dbReference type="PANTHER" id="PTHR11228:SF7">
    <property type="entry name" value="PQQA PEPTIDE CYCLASE"/>
    <property type="match status" value="1"/>
</dbReference>
<dbReference type="InterPro" id="IPR034391">
    <property type="entry name" value="AdoMet-like_SPASM_containing"/>
</dbReference>
<dbReference type="InterPro" id="IPR007197">
    <property type="entry name" value="rSAM"/>
</dbReference>
<feature type="domain" description="4Fe4S-binding SPASM" evidence="8">
    <location>
        <begin position="239"/>
        <end position="306"/>
    </location>
</feature>
<dbReference type="HOGENOM" id="CLU_009273_1_2_7"/>
<dbReference type="CDD" id="cd21109">
    <property type="entry name" value="SPASM"/>
    <property type="match status" value="1"/>
</dbReference>
<evidence type="ECO:0000256" key="2">
    <source>
        <dbReference type="ARBA" id="ARBA00022485"/>
    </source>
</evidence>
<dbReference type="PANTHER" id="PTHR11228">
    <property type="entry name" value="RADICAL SAM DOMAIN PROTEIN"/>
    <property type="match status" value="1"/>
</dbReference>
<dbReference type="OrthoDB" id="5414041at2"/>
<name>C6C0I8_MARSD</name>
<dbReference type="GO" id="GO:0046872">
    <property type="term" value="F:metal ion binding"/>
    <property type="evidence" value="ECO:0007669"/>
    <property type="project" value="UniProtKB-KW"/>
</dbReference>
<dbReference type="InterPro" id="IPR013785">
    <property type="entry name" value="Aldolase_TIM"/>
</dbReference>
<keyword evidence="5" id="KW-0408">Iron</keyword>
<evidence type="ECO:0000256" key="3">
    <source>
        <dbReference type="ARBA" id="ARBA00022691"/>
    </source>
</evidence>
<dbReference type="SFLD" id="SFLDG01387">
    <property type="entry name" value="BtrN-like_SPASM_domain_contain"/>
    <property type="match status" value="1"/>
</dbReference>
<evidence type="ECO:0000256" key="6">
    <source>
        <dbReference type="ARBA" id="ARBA00023014"/>
    </source>
</evidence>
<keyword evidence="10" id="KW-1185">Reference proteome</keyword>
<dbReference type="SUPFAM" id="SSF102114">
    <property type="entry name" value="Radical SAM enzymes"/>
    <property type="match status" value="1"/>
</dbReference>
<protein>
    <submittedName>
        <fullName evidence="9">Radical SAM domain protein</fullName>
    </submittedName>
</protein>
<organism evidence="9 10">
    <name type="scientific">Maridesulfovibrio salexigens (strain ATCC 14822 / DSM 2638 / NCIMB 8403 / VKM B-1763)</name>
    <name type="common">Desulfovibrio salexigens</name>
    <dbReference type="NCBI Taxonomy" id="526222"/>
    <lineage>
        <taxon>Bacteria</taxon>
        <taxon>Pseudomonadati</taxon>
        <taxon>Thermodesulfobacteriota</taxon>
        <taxon>Desulfovibrionia</taxon>
        <taxon>Desulfovibrionales</taxon>
        <taxon>Desulfovibrionaceae</taxon>
        <taxon>Maridesulfovibrio</taxon>
    </lineage>
</organism>
<reference evidence="9 10" key="1">
    <citation type="submission" date="2009-06" db="EMBL/GenBank/DDBJ databases">
        <title>Complete sequence of Desulfovibrio salexigens DSM 2638.</title>
        <authorList>
            <consortium name="US DOE Joint Genome Institute"/>
            <person name="Lucas S."/>
            <person name="Copeland A."/>
            <person name="Lapidus A."/>
            <person name="Glavina del Rio T."/>
            <person name="Tice H."/>
            <person name="Bruce D."/>
            <person name="Goodwin L."/>
            <person name="Pitluck S."/>
            <person name="Munk A.C."/>
            <person name="Brettin T."/>
            <person name="Detter J.C."/>
            <person name="Han C."/>
            <person name="Tapia R."/>
            <person name="Larimer F."/>
            <person name="Land M."/>
            <person name="Hauser L."/>
            <person name="Kyrpides N."/>
            <person name="Anderson I."/>
            <person name="Wall J.D."/>
            <person name="Arkin A.P."/>
            <person name="Dehal P."/>
            <person name="Chivian D."/>
            <person name="Giles B."/>
            <person name="Hazen T.C."/>
        </authorList>
    </citation>
    <scope>NUCLEOTIDE SEQUENCE [LARGE SCALE GENOMIC DNA]</scope>
    <source>
        <strain evidence="10">ATCC 14822 / DSM 2638 / NCIMB 8403 / VKM B-1763</strain>
    </source>
</reference>
<dbReference type="RefSeq" id="WP_015850941.1">
    <property type="nucleotide sequence ID" value="NC_012881.1"/>
</dbReference>
<dbReference type="InterPro" id="IPR050377">
    <property type="entry name" value="Radical_SAM_PqqE_MftC-like"/>
</dbReference>
<dbReference type="GO" id="GO:0051536">
    <property type="term" value="F:iron-sulfur cluster binding"/>
    <property type="evidence" value="ECO:0007669"/>
    <property type="project" value="UniProtKB-KW"/>
</dbReference>
<comment type="cofactor">
    <cofactor evidence="1">
        <name>[4Fe-4S] cluster</name>
        <dbReference type="ChEBI" id="CHEBI:49883"/>
    </cofactor>
</comment>
<dbReference type="SFLD" id="SFLDS00029">
    <property type="entry name" value="Radical_SAM"/>
    <property type="match status" value="1"/>
</dbReference>
<dbReference type="GO" id="GO:0003824">
    <property type="term" value="F:catalytic activity"/>
    <property type="evidence" value="ECO:0007669"/>
    <property type="project" value="InterPro"/>
</dbReference>
<evidence type="ECO:0000256" key="4">
    <source>
        <dbReference type="ARBA" id="ARBA00022723"/>
    </source>
</evidence>
<evidence type="ECO:0000259" key="7">
    <source>
        <dbReference type="Pfam" id="PF04055"/>
    </source>
</evidence>
<evidence type="ECO:0000256" key="1">
    <source>
        <dbReference type="ARBA" id="ARBA00001966"/>
    </source>
</evidence>
<keyword evidence="3" id="KW-0949">S-adenosyl-L-methionine</keyword>
<keyword evidence="4" id="KW-0479">Metal-binding</keyword>
<keyword evidence="2" id="KW-0004">4Fe-4S</keyword>
<dbReference type="Gene3D" id="3.20.20.70">
    <property type="entry name" value="Aldolase class I"/>
    <property type="match status" value="1"/>
</dbReference>
<evidence type="ECO:0000256" key="5">
    <source>
        <dbReference type="ARBA" id="ARBA00023004"/>
    </source>
</evidence>
<evidence type="ECO:0000313" key="9">
    <source>
        <dbReference type="EMBL" id="ACS79122.1"/>
    </source>
</evidence>
<evidence type="ECO:0000259" key="8">
    <source>
        <dbReference type="Pfam" id="PF13186"/>
    </source>
</evidence>
<dbReference type="InterPro" id="IPR058240">
    <property type="entry name" value="rSAM_sf"/>
</dbReference>
<evidence type="ECO:0000313" key="10">
    <source>
        <dbReference type="Proteomes" id="UP000002601"/>
    </source>
</evidence>
<accession>C6C0I8</accession>
<gene>
    <name evidence="9" type="ordered locus">Desal_1058</name>
</gene>
<dbReference type="STRING" id="526222.Desal_1058"/>
<dbReference type="Proteomes" id="UP000002601">
    <property type="component" value="Chromosome"/>
</dbReference>
<sequence>MGEYYMPAENDGKFKQLMTWIKDKKRPRPSFPRAIQIQTTSYCNAMCLFCGWKHTHNTQPQGHMEDDLFKKIIDETSKHFIGRISPYLMNEPLMDKKMPERIAYIEKNKKPFTRTKINTNGALLTEDMSERLIESGLRHLWVSVQGYTAETYTESMGIKKFNILDNIDKFLDIKEKKGAKRPKVSITTLDTTIVHDELEYAKKHWAKRDVTFKIHQLDNRAGDDISKLSARKPQLKRDCDLFLKQAYVLFNGDVIICCHDWRRTVVLGNLYKNTLEEIWNSDHFISLIRQYQEGDFTNLKICKTCTG</sequence>
<dbReference type="SFLD" id="SFLDG01067">
    <property type="entry name" value="SPASM/twitch_domain_containing"/>
    <property type="match status" value="1"/>
</dbReference>
<proteinExistence type="predicted"/>
<dbReference type="Pfam" id="PF04055">
    <property type="entry name" value="Radical_SAM"/>
    <property type="match status" value="1"/>
</dbReference>
<feature type="domain" description="Radical SAM core" evidence="7">
    <location>
        <begin position="38"/>
        <end position="171"/>
    </location>
</feature>
<dbReference type="CDD" id="cd01335">
    <property type="entry name" value="Radical_SAM"/>
    <property type="match status" value="1"/>
</dbReference>
<dbReference type="EMBL" id="CP001649">
    <property type="protein sequence ID" value="ACS79122.1"/>
    <property type="molecule type" value="Genomic_DNA"/>
</dbReference>